<evidence type="ECO:0000313" key="2">
    <source>
        <dbReference type="Proteomes" id="UP000095282"/>
    </source>
</evidence>
<reference evidence="3" key="1">
    <citation type="submission" date="2016-11" db="UniProtKB">
        <authorList>
            <consortium name="WormBaseParasite"/>
        </authorList>
    </citation>
    <scope>IDENTIFICATION</scope>
</reference>
<feature type="chain" id="PRO_5009308163" evidence="1">
    <location>
        <begin position="20"/>
        <end position="100"/>
    </location>
</feature>
<proteinExistence type="predicted"/>
<sequence>MKILLTILLLLAVANMVASECRRFPPCPFPRELLSFKFCDRVPSEKYSACIEEHQAYIKQHQPRPSKLSYDNCDSVPADEYLQCLAIHRRSSERPVYRPR</sequence>
<evidence type="ECO:0000256" key="1">
    <source>
        <dbReference type="SAM" id="SignalP"/>
    </source>
</evidence>
<feature type="signal peptide" evidence="1">
    <location>
        <begin position="1"/>
        <end position="19"/>
    </location>
</feature>
<keyword evidence="1" id="KW-0732">Signal</keyword>
<dbReference type="STRING" id="1561998.A0A1I7TZF6"/>
<dbReference type="Proteomes" id="UP000095282">
    <property type="component" value="Unplaced"/>
</dbReference>
<dbReference type="AlphaFoldDB" id="A0A1I7TZF6"/>
<name>A0A1I7TZF6_9PELO</name>
<protein>
    <submittedName>
        <fullName evidence="3">CX9C domain-containing protein</fullName>
    </submittedName>
</protein>
<evidence type="ECO:0000313" key="3">
    <source>
        <dbReference type="WBParaSite" id="Csp11.Scaffold629.g13335.t1"/>
    </source>
</evidence>
<dbReference type="WBParaSite" id="Csp11.Scaffold629.g13335.t1">
    <property type="protein sequence ID" value="Csp11.Scaffold629.g13335.t1"/>
    <property type="gene ID" value="Csp11.Scaffold629.g13335"/>
</dbReference>
<accession>A0A1I7TZF6</accession>
<keyword evidence="2" id="KW-1185">Reference proteome</keyword>
<organism evidence="2 3">
    <name type="scientific">Caenorhabditis tropicalis</name>
    <dbReference type="NCBI Taxonomy" id="1561998"/>
    <lineage>
        <taxon>Eukaryota</taxon>
        <taxon>Metazoa</taxon>
        <taxon>Ecdysozoa</taxon>
        <taxon>Nematoda</taxon>
        <taxon>Chromadorea</taxon>
        <taxon>Rhabditida</taxon>
        <taxon>Rhabditina</taxon>
        <taxon>Rhabditomorpha</taxon>
        <taxon>Rhabditoidea</taxon>
        <taxon>Rhabditidae</taxon>
        <taxon>Peloderinae</taxon>
        <taxon>Caenorhabditis</taxon>
    </lineage>
</organism>